<keyword evidence="5 7" id="KW-0804">Transcription</keyword>
<dbReference type="EMBL" id="HBGY01033307">
    <property type="protein sequence ID" value="CAD9613684.1"/>
    <property type="molecule type" value="Transcribed_RNA"/>
</dbReference>
<keyword evidence="6 7" id="KW-0539">Nucleus</keyword>
<dbReference type="Pfam" id="PF02045">
    <property type="entry name" value="CBFB_NFYA"/>
    <property type="match status" value="1"/>
</dbReference>
<accession>A0A7S2LQW8</accession>
<evidence type="ECO:0000256" key="4">
    <source>
        <dbReference type="ARBA" id="ARBA00023159"/>
    </source>
</evidence>
<reference evidence="9" key="1">
    <citation type="submission" date="2021-01" db="EMBL/GenBank/DDBJ databases">
        <authorList>
            <person name="Corre E."/>
            <person name="Pelletier E."/>
            <person name="Niang G."/>
            <person name="Scheremetjew M."/>
            <person name="Finn R."/>
            <person name="Kale V."/>
            <person name="Holt S."/>
            <person name="Cochrane G."/>
            <person name="Meng A."/>
            <person name="Brown T."/>
            <person name="Cohen L."/>
        </authorList>
    </citation>
    <scope>NUCLEOTIDE SEQUENCE</scope>
    <source>
        <strain evidence="9">B650</strain>
    </source>
</reference>
<comment type="subcellular location">
    <subcellularLocation>
        <location evidence="1 7">Nucleus</location>
    </subcellularLocation>
</comment>
<evidence type="ECO:0000313" key="9">
    <source>
        <dbReference type="EMBL" id="CAD9613684.1"/>
    </source>
</evidence>
<dbReference type="PROSITE" id="PS51152">
    <property type="entry name" value="NFYA_HAP2_2"/>
    <property type="match status" value="1"/>
</dbReference>
<proteinExistence type="inferred from homology"/>
<organism evidence="9">
    <name type="scientific">Leptocylindrus danicus</name>
    <dbReference type="NCBI Taxonomy" id="163516"/>
    <lineage>
        <taxon>Eukaryota</taxon>
        <taxon>Sar</taxon>
        <taxon>Stramenopiles</taxon>
        <taxon>Ochrophyta</taxon>
        <taxon>Bacillariophyta</taxon>
        <taxon>Coscinodiscophyceae</taxon>
        <taxon>Chaetocerotophycidae</taxon>
        <taxon>Leptocylindrales</taxon>
        <taxon>Leptocylindraceae</taxon>
        <taxon>Leptocylindrus</taxon>
    </lineage>
</organism>
<dbReference type="Gene3D" id="6.10.250.2430">
    <property type="match status" value="1"/>
</dbReference>
<sequence>MEYNRQAAAAAAAGLQGTDPSISNLFGNTNDPHVTAAGMHVNAHQWQAPQFTHTHTTAGSTTAATTQTASTTASGNATGSTTAAQFNVNPLQMYSTTADQWRTTMQQFHASRAAQATAFSAGAAAGQGAVSIPCDTIGSITSGISAGTGSASNGGAGASGNSNPTYVNAKQYRRILKRREARAKLEEFFRRQRQIKASATGNRSGNGSDDDKKRTYTHESRHRHAMKRPRGPGGRFLTKDELEEYYIKHPDEAALSGYIFKNGKAHPGIEKVSTTKTAETVDDSNASKNATTATPVTGTIKQEEMAPSSDDPLTIC</sequence>
<evidence type="ECO:0000256" key="5">
    <source>
        <dbReference type="ARBA" id="ARBA00023163"/>
    </source>
</evidence>
<gene>
    <name evidence="9" type="ORF">LDAN0321_LOCUS20859</name>
</gene>
<evidence type="ECO:0000256" key="7">
    <source>
        <dbReference type="RuleBase" id="RU367155"/>
    </source>
</evidence>
<evidence type="ECO:0000256" key="2">
    <source>
        <dbReference type="ARBA" id="ARBA00023015"/>
    </source>
</evidence>
<comment type="subunit">
    <text evidence="7">Heterotrimer.</text>
</comment>
<feature type="compositionally biased region" description="Basic and acidic residues" evidence="8">
    <location>
        <begin position="209"/>
        <end position="219"/>
    </location>
</feature>
<evidence type="ECO:0000256" key="1">
    <source>
        <dbReference type="ARBA" id="ARBA00004123"/>
    </source>
</evidence>
<feature type="region of interest" description="Disordered" evidence="8">
    <location>
        <begin position="274"/>
        <end position="316"/>
    </location>
</feature>
<name>A0A7S2LQW8_9STRA</name>
<feature type="compositionally biased region" description="Basic residues" evidence="8">
    <location>
        <begin position="220"/>
        <end position="230"/>
    </location>
</feature>
<comment type="function">
    <text evidence="7">Component of the sequence-specific heterotrimeric transcription factor (NF-Y) which specifically recognizes a 5'-CCAAT-3' box motif found in the promoters of its target genes.</text>
</comment>
<dbReference type="InterPro" id="IPR018362">
    <property type="entry name" value="CCAAT-binding_factor_CS"/>
</dbReference>
<keyword evidence="2 7" id="KW-0805">Transcription regulation</keyword>
<comment type="similarity">
    <text evidence="7">Belongs to the NFYA/HAP2 subunit family.</text>
</comment>
<dbReference type="InterPro" id="IPR001289">
    <property type="entry name" value="NFYA"/>
</dbReference>
<dbReference type="GO" id="GO:0003677">
    <property type="term" value="F:DNA binding"/>
    <property type="evidence" value="ECO:0007669"/>
    <property type="project" value="UniProtKB-KW"/>
</dbReference>
<keyword evidence="3 7" id="KW-0238">DNA-binding</keyword>
<dbReference type="GO" id="GO:0003700">
    <property type="term" value="F:DNA-binding transcription factor activity"/>
    <property type="evidence" value="ECO:0007669"/>
    <property type="project" value="UniProtKB-UniRule"/>
</dbReference>
<evidence type="ECO:0000256" key="6">
    <source>
        <dbReference type="ARBA" id="ARBA00023242"/>
    </source>
</evidence>
<dbReference type="AlphaFoldDB" id="A0A7S2LQW8"/>
<dbReference type="PANTHER" id="PTHR12632">
    <property type="entry name" value="TRANSCRIPTION FACTOR NF-Y ALPHA-RELATED"/>
    <property type="match status" value="1"/>
</dbReference>
<evidence type="ECO:0000256" key="3">
    <source>
        <dbReference type="ARBA" id="ARBA00023125"/>
    </source>
</evidence>
<keyword evidence="4" id="KW-0010">Activator</keyword>
<dbReference type="GO" id="GO:0016602">
    <property type="term" value="C:CCAAT-binding factor complex"/>
    <property type="evidence" value="ECO:0007669"/>
    <property type="project" value="InterPro"/>
</dbReference>
<dbReference type="PROSITE" id="PS00686">
    <property type="entry name" value="NFYA_HAP2_1"/>
    <property type="match status" value="1"/>
</dbReference>
<protein>
    <recommendedName>
        <fullName evidence="7">Nuclear transcription factor Y subunit</fullName>
    </recommendedName>
</protein>
<feature type="region of interest" description="Disordered" evidence="8">
    <location>
        <begin position="192"/>
        <end position="236"/>
    </location>
</feature>
<evidence type="ECO:0000256" key="8">
    <source>
        <dbReference type="SAM" id="MobiDB-lite"/>
    </source>
</evidence>
<feature type="compositionally biased region" description="Polar residues" evidence="8">
    <location>
        <begin position="195"/>
        <end position="207"/>
    </location>
</feature>
<dbReference type="SMART" id="SM00521">
    <property type="entry name" value="CBF"/>
    <property type="match status" value="1"/>
</dbReference>
<feature type="region of interest" description="Disordered" evidence="8">
    <location>
        <begin position="55"/>
        <end position="81"/>
    </location>
</feature>
<feature type="compositionally biased region" description="Polar residues" evidence="8">
    <location>
        <begin position="274"/>
        <end position="300"/>
    </location>
</feature>